<dbReference type="CDD" id="cd11482">
    <property type="entry name" value="SLC-NCS1sbd_NRT1-like"/>
    <property type="match status" value="1"/>
</dbReference>
<keyword evidence="5 8" id="KW-0472">Membrane</keyword>
<feature type="transmembrane region" description="Helical" evidence="8">
    <location>
        <begin position="218"/>
        <end position="242"/>
    </location>
</feature>
<proteinExistence type="inferred from homology"/>
<dbReference type="Pfam" id="PF03184">
    <property type="entry name" value="DDE_1"/>
    <property type="match status" value="1"/>
</dbReference>
<feature type="transmembrane region" description="Helical" evidence="8">
    <location>
        <begin position="301"/>
        <end position="321"/>
    </location>
</feature>
<gene>
    <name evidence="11" type="ORF">G7Y89_g8107</name>
</gene>
<evidence type="ECO:0008006" key="13">
    <source>
        <dbReference type="Google" id="ProtNLM"/>
    </source>
</evidence>
<feature type="transmembrane region" description="Helical" evidence="8">
    <location>
        <begin position="94"/>
        <end position="114"/>
    </location>
</feature>
<feature type="coiled-coil region" evidence="6">
    <location>
        <begin position="911"/>
        <end position="938"/>
    </location>
</feature>
<organism evidence="11 12">
    <name type="scientific">Cudoniella acicularis</name>
    <dbReference type="NCBI Taxonomy" id="354080"/>
    <lineage>
        <taxon>Eukaryota</taxon>
        <taxon>Fungi</taxon>
        <taxon>Dikarya</taxon>
        <taxon>Ascomycota</taxon>
        <taxon>Pezizomycotina</taxon>
        <taxon>Leotiomycetes</taxon>
        <taxon>Helotiales</taxon>
        <taxon>Tricladiaceae</taxon>
        <taxon>Cudoniella</taxon>
    </lineage>
</organism>
<dbReference type="Gene3D" id="1.10.10.60">
    <property type="entry name" value="Homeodomain-like"/>
    <property type="match status" value="1"/>
</dbReference>
<protein>
    <recommendedName>
        <fullName evidence="13">DDE-1 domain-containing protein</fullName>
    </recommendedName>
</protein>
<dbReference type="Pfam" id="PF02133">
    <property type="entry name" value="Transp_cyt_pur"/>
    <property type="match status" value="1"/>
</dbReference>
<reference evidence="11 12" key="1">
    <citation type="submission" date="2020-03" db="EMBL/GenBank/DDBJ databases">
        <title>Draft Genome Sequence of Cudoniella acicularis.</title>
        <authorList>
            <person name="Buettner E."/>
            <person name="Kellner H."/>
        </authorList>
    </citation>
    <scope>NUCLEOTIDE SEQUENCE [LARGE SCALE GENOMIC DNA]</scope>
    <source>
        <strain evidence="11 12">DSM 108380</strain>
    </source>
</reference>
<feature type="transmembrane region" description="Helical" evidence="8">
    <location>
        <begin position="418"/>
        <end position="439"/>
    </location>
</feature>
<keyword evidence="12" id="KW-1185">Reference proteome</keyword>
<dbReference type="GO" id="GO:0015205">
    <property type="term" value="F:nucleobase transmembrane transporter activity"/>
    <property type="evidence" value="ECO:0007669"/>
    <property type="project" value="TreeGrafter"/>
</dbReference>
<evidence type="ECO:0000256" key="4">
    <source>
        <dbReference type="ARBA" id="ARBA00022989"/>
    </source>
</evidence>
<evidence type="ECO:0000256" key="7">
    <source>
        <dbReference type="SAM" id="MobiDB-lite"/>
    </source>
</evidence>
<dbReference type="InterPro" id="IPR004875">
    <property type="entry name" value="DDE_SF_endonuclease_dom"/>
</dbReference>
<dbReference type="Pfam" id="PF05225">
    <property type="entry name" value="HTH_psq"/>
    <property type="match status" value="1"/>
</dbReference>
<keyword evidence="3 8" id="KW-0812">Transmembrane</keyword>
<feature type="transmembrane region" description="Helical" evidence="8">
    <location>
        <begin position="194"/>
        <end position="211"/>
    </location>
</feature>
<evidence type="ECO:0000313" key="12">
    <source>
        <dbReference type="Proteomes" id="UP000566819"/>
    </source>
</evidence>
<evidence type="ECO:0000256" key="2">
    <source>
        <dbReference type="ARBA" id="ARBA00008974"/>
    </source>
</evidence>
<feature type="region of interest" description="Disordered" evidence="7">
    <location>
        <begin position="938"/>
        <end position="957"/>
    </location>
</feature>
<evidence type="ECO:0000256" key="1">
    <source>
        <dbReference type="ARBA" id="ARBA00004141"/>
    </source>
</evidence>
<feature type="transmembrane region" description="Helical" evidence="8">
    <location>
        <begin position="394"/>
        <end position="412"/>
    </location>
</feature>
<feature type="transmembrane region" description="Helical" evidence="8">
    <location>
        <begin position="350"/>
        <end position="373"/>
    </location>
</feature>
<evidence type="ECO:0000259" key="10">
    <source>
        <dbReference type="Pfam" id="PF05225"/>
    </source>
</evidence>
<feature type="transmembrane region" description="Helical" evidence="8">
    <location>
        <begin position="69"/>
        <end position="88"/>
    </location>
</feature>
<keyword evidence="4 8" id="KW-1133">Transmembrane helix</keyword>
<dbReference type="OrthoDB" id="2018619at2759"/>
<evidence type="ECO:0000259" key="9">
    <source>
        <dbReference type="Pfam" id="PF03184"/>
    </source>
</evidence>
<dbReference type="GO" id="GO:0005886">
    <property type="term" value="C:plasma membrane"/>
    <property type="evidence" value="ECO:0007669"/>
    <property type="project" value="TreeGrafter"/>
</dbReference>
<feature type="domain" description="HTH psq-type" evidence="10">
    <location>
        <begin position="590"/>
        <end position="626"/>
    </location>
</feature>
<dbReference type="InterPro" id="IPR045225">
    <property type="entry name" value="Uracil/uridine/allantoin_perm"/>
</dbReference>
<feature type="transmembrane region" description="Helical" evidence="8">
    <location>
        <begin position="501"/>
        <end position="523"/>
    </location>
</feature>
<comment type="caution">
    <text evidence="11">The sequence shown here is derived from an EMBL/GenBank/DDBJ whole genome shotgun (WGS) entry which is preliminary data.</text>
</comment>
<sequence>MAFKALSPRHIASSITTRIANFKAATQSKDAFLKCLQTRDSEESGSWSWTNEDLLPTPSEKRTWRSRNYIFFYSSLAMDNWTLGSSMIGVGMKWWQAIVAIFIAQLIAACASALNSRCAEMYHIGYPVVARSVFGSYGAYYAVGARAVLACIYYSLKLYAGSSFVVNMLQAVFEKSFTSIPNDLPVSLGFTTQQMVAFFLFWLCHIPFVFLRPNQLKWLFTLKMCTMVPAMVGLFIFCMVNTHGRLSTDHLTSAVPVSSTSWLFMYAINLSLGAHSTLITNQPDYSRWSKKPWSSIWTQHVFWPTSVTIAASFGILSTAAINNAWGLKLWNQWDLLTAILNRYPTHSVRFAVFLCALMWTILVLGTNIAANMIPLGADLAMLLPRYMNMVRGQVAGLFLAWAICPWNIYASAATFTKFLSGYGLFMGGLTGVMIADYYLTRGNLFLEHLYDGKKTNANYYYSRGWSIQAYIGYVCGLAIGFPGFCGNLGAKVSTTARHLGYLGWLLSFSVSIFVYVVLCLIWPTQNQRVIRDMGLKREEKVLGYGDFDLDFARSGGLGGEAGEEDVSQDGKEVKMEMKIRENKYTEEYVMRALEEIANGVSIRKASLDYGVPRTILQSRLYGHESHREAAAPLQRLTPTQEKRLTDWRILAVRDTTTLGKRWIRGFLKRNLILRTKKQLRIDSTRVNSATTDIIKPWFNKLEVPEVKAIKPANRWNIDEAGITEDQGVNGLVVGSKNRRFIQRKEPGLKAWTSFIKCISAIRVALTPLVIFKGKTVQQQWFPTTLDIFEQWQFTSTKNSWTSHDTALEWLSKVFIPRTAPQDPKEPRLLILDGHGSHETTEFLYNNNTEEPTSYNSIKEVGLVWSENISLVSWGTPRVARDIRIQAETITRLGESDLPTRRQLFRKITKGFEEKEYALAQAELRIKQLEAQIDQLEPRKRRKVQTSPNSKFADIRAVEEAQIKAGDRGIDEEDSDSSIESTATSNCIEVQDS</sequence>
<dbReference type="PANTHER" id="PTHR30618">
    <property type="entry name" value="NCS1 FAMILY PURINE/PYRIMIDINE TRANSPORTER"/>
    <property type="match status" value="1"/>
</dbReference>
<evidence type="ECO:0000256" key="6">
    <source>
        <dbReference type="SAM" id="Coils"/>
    </source>
</evidence>
<dbReference type="InterPro" id="IPR007889">
    <property type="entry name" value="HTH_Psq"/>
</dbReference>
<dbReference type="InterPro" id="IPR009057">
    <property type="entry name" value="Homeodomain-like_sf"/>
</dbReference>
<evidence type="ECO:0000256" key="5">
    <source>
        <dbReference type="ARBA" id="ARBA00023136"/>
    </source>
</evidence>
<feature type="transmembrane region" description="Helical" evidence="8">
    <location>
        <begin position="460"/>
        <end position="481"/>
    </location>
</feature>
<name>A0A8H4RH91_9HELO</name>
<evidence type="ECO:0000313" key="11">
    <source>
        <dbReference type="EMBL" id="KAF4630035.1"/>
    </source>
</evidence>
<comment type="similarity">
    <text evidence="2">Belongs to the purine-cytosine permease (2.A.39) family.</text>
</comment>
<dbReference type="Gene3D" id="1.10.4160.10">
    <property type="entry name" value="Hydantoin permease"/>
    <property type="match status" value="1"/>
</dbReference>
<evidence type="ECO:0000256" key="8">
    <source>
        <dbReference type="SAM" id="Phobius"/>
    </source>
</evidence>
<feature type="transmembrane region" description="Helical" evidence="8">
    <location>
        <begin position="134"/>
        <end position="156"/>
    </location>
</feature>
<dbReference type="GO" id="GO:0003677">
    <property type="term" value="F:DNA binding"/>
    <property type="evidence" value="ECO:0007669"/>
    <property type="project" value="InterPro"/>
</dbReference>
<dbReference type="AlphaFoldDB" id="A0A8H4RH91"/>
<dbReference type="EMBL" id="JAAMPI010000597">
    <property type="protein sequence ID" value="KAF4630035.1"/>
    <property type="molecule type" value="Genomic_DNA"/>
</dbReference>
<feature type="region of interest" description="Disordered" evidence="7">
    <location>
        <begin position="962"/>
        <end position="992"/>
    </location>
</feature>
<evidence type="ECO:0000256" key="3">
    <source>
        <dbReference type="ARBA" id="ARBA00022692"/>
    </source>
</evidence>
<dbReference type="InterPro" id="IPR001248">
    <property type="entry name" value="Pur-cyt_permease"/>
</dbReference>
<feature type="compositionally biased region" description="Polar residues" evidence="7">
    <location>
        <begin position="981"/>
        <end position="992"/>
    </location>
</feature>
<dbReference type="Proteomes" id="UP000566819">
    <property type="component" value="Unassembled WGS sequence"/>
</dbReference>
<keyword evidence="6" id="KW-0175">Coiled coil</keyword>
<dbReference type="PANTHER" id="PTHR30618:SF0">
    <property type="entry name" value="PURINE-URACIL PERMEASE NCS1"/>
    <property type="match status" value="1"/>
</dbReference>
<dbReference type="SUPFAM" id="SSF46689">
    <property type="entry name" value="Homeodomain-like"/>
    <property type="match status" value="1"/>
</dbReference>
<feature type="domain" description="DDE-1" evidence="9">
    <location>
        <begin position="750"/>
        <end position="844"/>
    </location>
</feature>
<comment type="subcellular location">
    <subcellularLocation>
        <location evidence="1">Membrane</location>
        <topology evidence="1">Multi-pass membrane protein</topology>
    </subcellularLocation>
</comment>
<accession>A0A8H4RH91</accession>